<dbReference type="KEGG" id="ave:Arcve_0666"/>
<dbReference type="STRING" id="693661.Arcve_0666"/>
<keyword evidence="2" id="KW-1185">Reference proteome</keyword>
<dbReference type="EMBL" id="CP002588">
    <property type="protein sequence ID" value="AEA46686.1"/>
    <property type="molecule type" value="Genomic_DNA"/>
</dbReference>
<proteinExistence type="predicted"/>
<organism evidence="1 2">
    <name type="scientific">Archaeoglobus veneficus (strain DSM 11195 / SNP6)</name>
    <dbReference type="NCBI Taxonomy" id="693661"/>
    <lineage>
        <taxon>Archaea</taxon>
        <taxon>Methanobacteriati</taxon>
        <taxon>Methanobacteriota</taxon>
        <taxon>Archaeoglobi</taxon>
        <taxon>Archaeoglobales</taxon>
        <taxon>Archaeoglobaceae</taxon>
        <taxon>Archaeoglobus</taxon>
    </lineage>
</organism>
<dbReference type="HOGENOM" id="CLU_2490254_0_0_2"/>
<evidence type="ECO:0000313" key="2">
    <source>
        <dbReference type="Proteomes" id="UP000008136"/>
    </source>
</evidence>
<dbReference type="AlphaFoldDB" id="F2KR49"/>
<gene>
    <name evidence="1" type="ordered locus">Arcve_0666</name>
</gene>
<reference evidence="1 2" key="1">
    <citation type="submission" date="2011-03" db="EMBL/GenBank/DDBJ databases">
        <title>The complete genome of Archaeoglobus veneficus SNP6.</title>
        <authorList>
            <consortium name="US DOE Joint Genome Institute (JGI-PGF)"/>
            <person name="Lucas S."/>
            <person name="Copeland A."/>
            <person name="Lapidus A."/>
            <person name="Bruce D."/>
            <person name="Goodwin L."/>
            <person name="Pitluck S."/>
            <person name="Kyrpides N."/>
            <person name="Mavromatis K."/>
            <person name="Pagani I."/>
            <person name="Ivanova N."/>
            <person name="Mikhailova N."/>
            <person name="Lu M."/>
            <person name="Detter J.C."/>
            <person name="Tapia R."/>
            <person name="Han C."/>
            <person name="Land M."/>
            <person name="Hauser L."/>
            <person name="Markowitz V."/>
            <person name="Cheng J.-F."/>
            <person name="Hugenholtz P."/>
            <person name="Woyke T."/>
            <person name="Wu D."/>
            <person name="Spring S."/>
            <person name="Brambilla E."/>
            <person name="Klenk H.-P."/>
            <person name="Eisen J.A."/>
        </authorList>
    </citation>
    <scope>NUCLEOTIDE SEQUENCE [LARGE SCALE GENOMIC DNA]</scope>
    <source>
        <strain>SNP6</strain>
    </source>
</reference>
<evidence type="ECO:0000313" key="1">
    <source>
        <dbReference type="EMBL" id="AEA46686.1"/>
    </source>
</evidence>
<dbReference type="GeneID" id="10393764"/>
<dbReference type="Proteomes" id="UP000008136">
    <property type="component" value="Chromosome"/>
</dbReference>
<dbReference type="RefSeq" id="WP_013683358.1">
    <property type="nucleotide sequence ID" value="NC_015320.1"/>
</dbReference>
<name>F2KR49_ARCVS</name>
<protein>
    <submittedName>
        <fullName evidence="1">Putative transcriptional regulator protein</fullName>
    </submittedName>
</protein>
<sequence>MPGVLLYKWPGGTISIIPVNSIQAIDVRSFELVIYTGDQSDFRMPLESNIDHEMLASSLAVIMAHLSDAKDVHDLNRLIESCKKED</sequence>
<accession>F2KR49</accession>